<dbReference type="WBParaSite" id="PDA_v2.g16211.t1">
    <property type="protein sequence ID" value="PDA_v2.g16211.t1"/>
    <property type="gene ID" value="PDA_v2.g16211"/>
</dbReference>
<dbReference type="Proteomes" id="UP000887578">
    <property type="component" value="Unplaced"/>
</dbReference>
<feature type="transmembrane region" description="Helical" evidence="1">
    <location>
        <begin position="21"/>
        <end position="44"/>
    </location>
</feature>
<keyword evidence="1" id="KW-0812">Transmembrane</keyword>
<keyword evidence="2" id="KW-1185">Reference proteome</keyword>
<accession>A0A914PDH0</accession>
<name>A0A914PDH0_9BILA</name>
<evidence type="ECO:0000256" key="1">
    <source>
        <dbReference type="SAM" id="Phobius"/>
    </source>
</evidence>
<evidence type="ECO:0000313" key="2">
    <source>
        <dbReference type="Proteomes" id="UP000887578"/>
    </source>
</evidence>
<keyword evidence="1" id="KW-1133">Transmembrane helix</keyword>
<protein>
    <submittedName>
        <fullName evidence="3">Uncharacterized protein</fullName>
    </submittedName>
</protein>
<keyword evidence="1" id="KW-0472">Membrane</keyword>
<reference evidence="3" key="1">
    <citation type="submission" date="2022-11" db="UniProtKB">
        <authorList>
            <consortium name="WormBaseParasite"/>
        </authorList>
    </citation>
    <scope>IDENTIFICATION</scope>
</reference>
<sequence>MIIWKISKQAKFQLKHNRKDFISSVRITVVIGFQTVIYGFGFFIEAYDNFLFVLINNSKLKIRTTRWNNAVGQDYNGYLDLRIAEWFDGTYGLSSDIPRQMIVQFRILIEAFVVLGIMTGYREALIDFVKIVFDFLRHPLKTFKRFKQNLNSSKISVTTVF</sequence>
<proteinExistence type="predicted"/>
<organism evidence="2 3">
    <name type="scientific">Panagrolaimus davidi</name>
    <dbReference type="NCBI Taxonomy" id="227884"/>
    <lineage>
        <taxon>Eukaryota</taxon>
        <taxon>Metazoa</taxon>
        <taxon>Ecdysozoa</taxon>
        <taxon>Nematoda</taxon>
        <taxon>Chromadorea</taxon>
        <taxon>Rhabditida</taxon>
        <taxon>Tylenchina</taxon>
        <taxon>Panagrolaimomorpha</taxon>
        <taxon>Panagrolaimoidea</taxon>
        <taxon>Panagrolaimidae</taxon>
        <taxon>Panagrolaimus</taxon>
    </lineage>
</organism>
<feature type="transmembrane region" description="Helical" evidence="1">
    <location>
        <begin position="101"/>
        <end position="121"/>
    </location>
</feature>
<dbReference type="AlphaFoldDB" id="A0A914PDH0"/>
<evidence type="ECO:0000313" key="3">
    <source>
        <dbReference type="WBParaSite" id="PDA_v2.g16211.t1"/>
    </source>
</evidence>